<feature type="compositionally biased region" description="Low complexity" evidence="1">
    <location>
        <begin position="132"/>
        <end position="141"/>
    </location>
</feature>
<dbReference type="AlphaFoldDB" id="A0A8T0RGA5"/>
<evidence type="ECO:0000256" key="1">
    <source>
        <dbReference type="SAM" id="MobiDB-lite"/>
    </source>
</evidence>
<feature type="compositionally biased region" description="Basic and acidic residues" evidence="1">
    <location>
        <begin position="115"/>
        <end position="128"/>
    </location>
</feature>
<evidence type="ECO:0000313" key="2">
    <source>
        <dbReference type="EMBL" id="KAG2584156.1"/>
    </source>
</evidence>
<proteinExistence type="predicted"/>
<accession>A0A8T0RGA5</accession>
<protein>
    <submittedName>
        <fullName evidence="2">Uncharacterized protein</fullName>
    </submittedName>
</protein>
<organism evidence="2 3">
    <name type="scientific">Panicum virgatum</name>
    <name type="common">Blackwell switchgrass</name>
    <dbReference type="NCBI Taxonomy" id="38727"/>
    <lineage>
        <taxon>Eukaryota</taxon>
        <taxon>Viridiplantae</taxon>
        <taxon>Streptophyta</taxon>
        <taxon>Embryophyta</taxon>
        <taxon>Tracheophyta</taxon>
        <taxon>Spermatophyta</taxon>
        <taxon>Magnoliopsida</taxon>
        <taxon>Liliopsida</taxon>
        <taxon>Poales</taxon>
        <taxon>Poaceae</taxon>
        <taxon>PACMAD clade</taxon>
        <taxon>Panicoideae</taxon>
        <taxon>Panicodae</taxon>
        <taxon>Paniceae</taxon>
        <taxon>Panicinae</taxon>
        <taxon>Panicum</taxon>
        <taxon>Panicum sect. Hiantes</taxon>
    </lineage>
</organism>
<sequence length="332" mass="35842">MQPGRSGPKADTEVRTLRGERWSTTRCTRKGPERRQQAELPRRRLKGGSDAIGAVVVRPTWPGFSPGRLAEGGKVKNDAFNKVNGARGRRRHWLAADLGFRLHPFPPQSRTTRKAAPERQHGAPDQGRRRPVPGQAAAAAARPRRQRPPKPPALDQPRGHPQRTWRRTAAATPAVTWPAQGHGNPDRGEAAQGRDNPGHGEAARPSRGKPRRGNARPRRHRPRRGGARPRRGRTRPRRGAPGTATPATAHGASGNPGRGEPEPRPPGRRASRGVEGRRPPSGAARSRPGGPGSGEEEAGSGPGGRRRRPWPKFGDREEGVEGRGGKGEVSIS</sequence>
<feature type="compositionally biased region" description="Basic residues" evidence="1">
    <location>
        <begin position="206"/>
        <end position="238"/>
    </location>
</feature>
<feature type="compositionally biased region" description="Low complexity" evidence="1">
    <location>
        <begin position="279"/>
        <end position="288"/>
    </location>
</feature>
<feature type="compositionally biased region" description="Low complexity" evidence="1">
    <location>
        <begin position="167"/>
        <end position="180"/>
    </location>
</feature>
<gene>
    <name evidence="2" type="ORF">PVAP13_6KG278000</name>
</gene>
<dbReference type="EMBL" id="CM029047">
    <property type="protein sequence ID" value="KAG2584156.1"/>
    <property type="molecule type" value="Genomic_DNA"/>
</dbReference>
<dbReference type="Proteomes" id="UP000823388">
    <property type="component" value="Chromosome 6K"/>
</dbReference>
<feature type="region of interest" description="Disordered" evidence="1">
    <location>
        <begin position="101"/>
        <end position="332"/>
    </location>
</feature>
<name>A0A8T0RGA5_PANVG</name>
<keyword evidence="3" id="KW-1185">Reference proteome</keyword>
<comment type="caution">
    <text evidence="2">The sequence shown here is derived from an EMBL/GenBank/DDBJ whole genome shotgun (WGS) entry which is preliminary data.</text>
</comment>
<evidence type="ECO:0000313" key="3">
    <source>
        <dbReference type="Proteomes" id="UP000823388"/>
    </source>
</evidence>
<feature type="compositionally biased region" description="Basic and acidic residues" evidence="1">
    <location>
        <begin position="313"/>
        <end position="326"/>
    </location>
</feature>
<feature type="compositionally biased region" description="Basic and acidic residues" evidence="1">
    <location>
        <begin position="8"/>
        <end position="23"/>
    </location>
</feature>
<feature type="region of interest" description="Disordered" evidence="1">
    <location>
        <begin position="1"/>
        <end position="51"/>
    </location>
</feature>
<reference evidence="2" key="1">
    <citation type="submission" date="2020-05" db="EMBL/GenBank/DDBJ databases">
        <title>WGS assembly of Panicum virgatum.</title>
        <authorList>
            <person name="Lovell J.T."/>
            <person name="Jenkins J."/>
            <person name="Shu S."/>
            <person name="Juenger T.E."/>
            <person name="Schmutz J."/>
        </authorList>
    </citation>
    <scope>NUCLEOTIDE SEQUENCE</scope>
    <source>
        <strain evidence="2">AP13</strain>
    </source>
</reference>
<feature type="compositionally biased region" description="Basic and acidic residues" evidence="1">
    <location>
        <begin position="30"/>
        <end position="42"/>
    </location>
</feature>
<feature type="compositionally biased region" description="Low complexity" evidence="1">
    <location>
        <begin position="239"/>
        <end position="255"/>
    </location>
</feature>